<dbReference type="OrthoDB" id="9772295at2"/>
<evidence type="ECO:0000313" key="1">
    <source>
        <dbReference type="EMBL" id="SPB14941.1"/>
    </source>
</evidence>
<dbReference type="RefSeq" id="WP_106854596.1">
    <property type="nucleotide sequence ID" value="NZ_OGTP01000005.1"/>
</dbReference>
<accession>A0A2U3I4A8</accession>
<reference evidence="2" key="1">
    <citation type="submission" date="2018-01" db="EMBL/GenBank/DDBJ databases">
        <authorList>
            <person name="Peeters C."/>
        </authorList>
    </citation>
    <scope>NUCLEOTIDE SEQUENCE [LARGE SCALE GENOMIC DNA]</scope>
</reference>
<protein>
    <submittedName>
        <fullName evidence="1">DNA-directed DNA polymerase B</fullName>
    </submittedName>
</protein>
<evidence type="ECO:0000313" key="2">
    <source>
        <dbReference type="Proteomes" id="UP000238169"/>
    </source>
</evidence>
<proteinExistence type="predicted"/>
<dbReference type="Pfam" id="PF08811">
    <property type="entry name" value="DUF1800"/>
    <property type="match status" value="1"/>
</dbReference>
<keyword evidence="1" id="KW-0548">Nucleotidyltransferase</keyword>
<dbReference type="Proteomes" id="UP000238169">
    <property type="component" value="Unassembled WGS sequence"/>
</dbReference>
<sequence>MAIAPQISPAAIAVNRFGLGARPGEPLPADPREWLIEQADPRANAYQPTPPALNGQPSSAALAAQFADRQRALRDASDADKPAVRKQYGEQIRDVYRDAVDARVTSALATNTPFVERLVHFWANHFAVSIEKPPVAMLAGSFENEAIRPHVLGRFEDMLIAAERHPAMQIFLDQARSVGPDSPAAARAAMRNPDNKRGLNENLAREIMELHTLGVRSGYTQADVTEFARALTGWSLGAMTANAAKNPDDPAPPGAFVFRPRLHEPGVRTVMGKQYAQTNEAQPLAVLHDLANSPATAHHIAEKLARHFVADTPPPALVDRLARVFSDTGGDLPSVYRALVDAPEAWQSAPAKFKTPWDWTVSSLRGLGRTDLQGVRAAPLLTQLGQQVWRPGSPAGYDDVAASWAAPDALVRRVELAQRFAARAGDRLDARTLGPQLLPGSLSDATANAVSRAESAPTALALLLVSPDFLRR</sequence>
<organism evidence="1 2">
    <name type="scientific">Caballeronia novacaledonica</name>
    <dbReference type="NCBI Taxonomy" id="1544861"/>
    <lineage>
        <taxon>Bacteria</taxon>
        <taxon>Pseudomonadati</taxon>
        <taxon>Pseudomonadota</taxon>
        <taxon>Betaproteobacteria</taxon>
        <taxon>Burkholderiales</taxon>
        <taxon>Burkholderiaceae</taxon>
        <taxon>Caballeronia</taxon>
    </lineage>
</organism>
<dbReference type="GO" id="GO:0003887">
    <property type="term" value="F:DNA-directed DNA polymerase activity"/>
    <property type="evidence" value="ECO:0007669"/>
    <property type="project" value="UniProtKB-KW"/>
</dbReference>
<keyword evidence="1" id="KW-0239">DNA-directed DNA polymerase</keyword>
<keyword evidence="2" id="KW-1185">Reference proteome</keyword>
<dbReference type="InterPro" id="IPR014917">
    <property type="entry name" value="DUF1800"/>
</dbReference>
<name>A0A2U3I4A8_9BURK</name>
<dbReference type="AlphaFoldDB" id="A0A2U3I4A8"/>
<keyword evidence="1" id="KW-0808">Transferase</keyword>
<gene>
    <name evidence="1" type="ORF">NOV72_02172</name>
</gene>
<dbReference type="EMBL" id="OGTP01000005">
    <property type="protein sequence ID" value="SPB14941.1"/>
    <property type="molecule type" value="Genomic_DNA"/>
</dbReference>